<dbReference type="InterPro" id="IPR052553">
    <property type="entry name" value="CbiG_hydrolase"/>
</dbReference>
<evidence type="ECO:0000313" key="3">
    <source>
        <dbReference type="Proteomes" id="UP000008952"/>
    </source>
</evidence>
<protein>
    <recommendedName>
        <fullName evidence="1">CobE/GbiG C-terminal domain-containing protein</fullName>
    </recommendedName>
</protein>
<dbReference type="InterPro" id="IPR036518">
    <property type="entry name" value="CobE/GbiG_C_sf"/>
</dbReference>
<reference evidence="2 3" key="1">
    <citation type="submission" date="2012-03" db="EMBL/GenBank/DDBJ databases">
        <title>The Genome Sequence of Bartonella tamiae Th239.</title>
        <authorList>
            <consortium name="The Broad Institute Genome Sequencing Platform"/>
            <consortium name="The Broad Institute Genome Sequencing Center for Infectious Disease"/>
            <person name="Feldgarden M."/>
            <person name="Kirby J."/>
            <person name="Kosoy M."/>
            <person name="Birtles R."/>
            <person name="Probert W.S."/>
            <person name="Chiaraviglio L."/>
            <person name="Young S.K."/>
            <person name="Zeng Q."/>
            <person name="Gargeya S."/>
            <person name="Fitzgerald M."/>
            <person name="Haas B."/>
            <person name="Abouelleil A."/>
            <person name="Alvarado L."/>
            <person name="Arachchi H.M."/>
            <person name="Berlin A."/>
            <person name="Chapman S.B."/>
            <person name="Gearin G."/>
            <person name="Goldberg J."/>
            <person name="Griggs A."/>
            <person name="Gujja S."/>
            <person name="Hansen M."/>
            <person name="Heiman D."/>
            <person name="Howarth C."/>
            <person name="Larimer J."/>
            <person name="Lui A."/>
            <person name="MacDonald P.J.P."/>
            <person name="McCowen C."/>
            <person name="Montmayeur A."/>
            <person name="Murphy C."/>
            <person name="Neiman D."/>
            <person name="Pearson M."/>
            <person name="Priest M."/>
            <person name="Roberts A."/>
            <person name="Saif S."/>
            <person name="Shea T."/>
            <person name="Sisk P."/>
            <person name="Stolte C."/>
            <person name="Sykes S."/>
            <person name="Wortman J."/>
            <person name="Nusbaum C."/>
            <person name="Birren B."/>
        </authorList>
    </citation>
    <scope>NUCLEOTIDE SEQUENCE [LARGE SCALE GENOMIC DNA]</scope>
    <source>
        <strain evidence="2 3">Th239</strain>
    </source>
</reference>
<dbReference type="Pfam" id="PF01890">
    <property type="entry name" value="CbiG_C"/>
    <property type="match status" value="1"/>
</dbReference>
<dbReference type="eggNOG" id="COG2073">
    <property type="taxonomic scope" value="Bacteria"/>
</dbReference>
<dbReference type="PATRIC" id="fig|1094558.3.peg.1579"/>
<dbReference type="EMBL" id="AIMB01000008">
    <property type="protein sequence ID" value="EJF88926.1"/>
    <property type="molecule type" value="Genomic_DNA"/>
</dbReference>
<dbReference type="RefSeq" id="WP_008039874.1">
    <property type="nucleotide sequence ID" value="NZ_JH725147.1"/>
</dbReference>
<dbReference type="HOGENOM" id="CLU_087913_1_0_5"/>
<dbReference type="PANTHER" id="PTHR37477">
    <property type="entry name" value="COBALT-PRECORRIN-5A HYDROLASE"/>
    <property type="match status" value="1"/>
</dbReference>
<comment type="caution">
    <text evidence="2">The sequence shown here is derived from an EMBL/GenBank/DDBJ whole genome shotgun (WGS) entry which is preliminary data.</text>
</comment>
<dbReference type="OrthoDB" id="7308095at2"/>
<gene>
    <name evidence="2" type="ORF">ME5_01477</name>
</gene>
<dbReference type="Gene3D" id="3.30.420.180">
    <property type="entry name" value="CobE/GbiG C-terminal domain"/>
    <property type="match status" value="1"/>
</dbReference>
<dbReference type="AlphaFoldDB" id="J0QSW0"/>
<dbReference type="STRING" id="1094558.ME5_01477"/>
<dbReference type="GO" id="GO:0009236">
    <property type="term" value="P:cobalamin biosynthetic process"/>
    <property type="evidence" value="ECO:0007669"/>
    <property type="project" value="InterPro"/>
</dbReference>
<dbReference type="PANTHER" id="PTHR37477:SF1">
    <property type="entry name" value="COBALT-PRECORRIN-5A HYDROLASE"/>
    <property type="match status" value="1"/>
</dbReference>
<dbReference type="Proteomes" id="UP000008952">
    <property type="component" value="Unassembled WGS sequence"/>
</dbReference>
<organism evidence="2 3">
    <name type="scientific">Bartonella tamiae Th239</name>
    <dbReference type="NCBI Taxonomy" id="1094558"/>
    <lineage>
        <taxon>Bacteria</taxon>
        <taxon>Pseudomonadati</taxon>
        <taxon>Pseudomonadota</taxon>
        <taxon>Alphaproteobacteria</taxon>
        <taxon>Hyphomicrobiales</taxon>
        <taxon>Bartonellaceae</taxon>
        <taxon>Bartonella</taxon>
    </lineage>
</organism>
<keyword evidence="3" id="KW-1185">Reference proteome</keyword>
<dbReference type="SUPFAM" id="SSF159664">
    <property type="entry name" value="CobE/GbiG C-terminal domain-like"/>
    <property type="match status" value="1"/>
</dbReference>
<evidence type="ECO:0000313" key="2">
    <source>
        <dbReference type="EMBL" id="EJF88926.1"/>
    </source>
</evidence>
<sequence length="121" mass="13072">MQSLVMGIGLSSRANKVDIQMILKMIHDVKVTALATLKSKEDHPIIQSLSSVLSVSLLSFDVQDLENQTAFVKNPSSYLFHRIGCHSVCEAAALAACGKNSQLLLEKTKIGGLTLALARSY</sequence>
<proteinExistence type="predicted"/>
<dbReference type="InterPro" id="IPR002750">
    <property type="entry name" value="CobE/GbiG_C"/>
</dbReference>
<name>J0QSW0_9HYPH</name>
<accession>J0QSW0</accession>
<evidence type="ECO:0000259" key="1">
    <source>
        <dbReference type="Pfam" id="PF01890"/>
    </source>
</evidence>
<feature type="domain" description="CobE/GbiG C-terminal" evidence="1">
    <location>
        <begin position="4"/>
        <end position="118"/>
    </location>
</feature>